<evidence type="ECO:0000313" key="3">
    <source>
        <dbReference type="Proteomes" id="UP000595894"/>
    </source>
</evidence>
<dbReference type="EMBL" id="CP061035">
    <property type="protein sequence ID" value="QQV76688.1"/>
    <property type="molecule type" value="Genomic_DNA"/>
</dbReference>
<name>A0A974NTV1_9SPHN</name>
<dbReference type="Proteomes" id="UP000595894">
    <property type="component" value="Chromosome"/>
</dbReference>
<evidence type="ECO:0000256" key="1">
    <source>
        <dbReference type="SAM" id="SignalP"/>
    </source>
</evidence>
<organism evidence="2 3">
    <name type="scientific">Sphingomonas aliaeris</name>
    <dbReference type="NCBI Taxonomy" id="2759526"/>
    <lineage>
        <taxon>Bacteria</taxon>
        <taxon>Pseudomonadati</taxon>
        <taxon>Pseudomonadota</taxon>
        <taxon>Alphaproteobacteria</taxon>
        <taxon>Sphingomonadales</taxon>
        <taxon>Sphingomonadaceae</taxon>
        <taxon>Sphingomonas</taxon>
    </lineage>
</organism>
<dbReference type="NCBIfam" id="NF035944">
    <property type="entry name" value="PEPxxWA-CTERM"/>
    <property type="match status" value="1"/>
</dbReference>
<protein>
    <submittedName>
        <fullName evidence="2">PEPxxWA-CTERM sorting domain-containing protein</fullName>
    </submittedName>
</protein>
<keyword evidence="3" id="KW-1185">Reference proteome</keyword>
<accession>A0A974NTV1</accession>
<dbReference type="KEGG" id="sari:H5J25_14840"/>
<proteinExistence type="predicted"/>
<dbReference type="NCBIfam" id="TIGR02595">
    <property type="entry name" value="PEP_CTERM"/>
    <property type="match status" value="1"/>
</dbReference>
<evidence type="ECO:0000313" key="2">
    <source>
        <dbReference type="EMBL" id="QQV76688.1"/>
    </source>
</evidence>
<feature type="chain" id="PRO_5038067360" evidence="1">
    <location>
        <begin position="21"/>
        <end position="202"/>
    </location>
</feature>
<gene>
    <name evidence="2" type="ORF">H5J25_14840</name>
</gene>
<dbReference type="InterPro" id="IPR013424">
    <property type="entry name" value="Ice-binding_C"/>
</dbReference>
<dbReference type="AlphaFoldDB" id="A0A974NTV1"/>
<keyword evidence="1" id="KW-0732">Signal</keyword>
<feature type="signal peptide" evidence="1">
    <location>
        <begin position="1"/>
        <end position="20"/>
    </location>
</feature>
<sequence length="202" mass="21373">MRKILLAGVVSACFATNAQAADLVSAAVTGPSGTVWNTTVDDFYTLFMQRPLNNLLNETDNFAPSPTTLGQNDYAINGEGFPVGTQDNSDGFYTLTLTFGDGAVITGDYVGSTFTAGSSTTVGNTTYAMTGFGWDRSPANNVGRYSLVTAGSDENDYTGQFSFSQQVAAVPESATWGMMILGFGMIGGAARRRRHVARLSYS</sequence>
<reference evidence="3" key="1">
    <citation type="submission" date="2020-09" db="EMBL/GenBank/DDBJ databases">
        <title>Sphingomonas sp., a new species isolated from pork steak.</title>
        <authorList>
            <person name="Heidler von Heilborn D."/>
        </authorList>
    </citation>
    <scope>NUCLEOTIDE SEQUENCE [LARGE SCALE GENOMIC DNA]</scope>
</reference>